<dbReference type="InterPro" id="IPR003807">
    <property type="entry name" value="DUF202"/>
</dbReference>
<evidence type="ECO:0000256" key="3">
    <source>
        <dbReference type="ARBA" id="ARBA00022989"/>
    </source>
</evidence>
<evidence type="ECO:0000256" key="4">
    <source>
        <dbReference type="ARBA" id="ARBA00023136"/>
    </source>
</evidence>
<dbReference type="AlphaFoldDB" id="A0A8H3PLG5"/>
<name>A0A8H3PLG5_9LECA</name>
<feature type="region of interest" description="Disordered" evidence="5">
    <location>
        <begin position="1"/>
        <end position="44"/>
    </location>
</feature>
<organism evidence="8 9">
    <name type="scientific">Alectoria fallacina</name>
    <dbReference type="NCBI Taxonomy" id="1903189"/>
    <lineage>
        <taxon>Eukaryota</taxon>
        <taxon>Fungi</taxon>
        <taxon>Dikarya</taxon>
        <taxon>Ascomycota</taxon>
        <taxon>Pezizomycotina</taxon>
        <taxon>Lecanoromycetes</taxon>
        <taxon>OSLEUM clade</taxon>
        <taxon>Lecanoromycetidae</taxon>
        <taxon>Lecanorales</taxon>
        <taxon>Lecanorineae</taxon>
        <taxon>Parmeliaceae</taxon>
        <taxon>Alectoria</taxon>
    </lineage>
</organism>
<keyword evidence="3 6" id="KW-1133">Transmembrane helix</keyword>
<evidence type="ECO:0000256" key="1">
    <source>
        <dbReference type="ARBA" id="ARBA00004127"/>
    </source>
</evidence>
<dbReference type="OrthoDB" id="199599at2759"/>
<evidence type="ECO:0000313" key="9">
    <source>
        <dbReference type="Proteomes" id="UP000664203"/>
    </source>
</evidence>
<evidence type="ECO:0000256" key="2">
    <source>
        <dbReference type="ARBA" id="ARBA00022692"/>
    </source>
</evidence>
<feature type="transmembrane region" description="Helical" evidence="6">
    <location>
        <begin position="117"/>
        <end position="138"/>
    </location>
</feature>
<keyword evidence="2 6" id="KW-0812">Transmembrane</keyword>
<evidence type="ECO:0000259" key="7">
    <source>
        <dbReference type="Pfam" id="PF02656"/>
    </source>
</evidence>
<dbReference type="GO" id="GO:0012505">
    <property type="term" value="C:endomembrane system"/>
    <property type="evidence" value="ECO:0007669"/>
    <property type="project" value="UniProtKB-SubCell"/>
</dbReference>
<evidence type="ECO:0000256" key="5">
    <source>
        <dbReference type="SAM" id="MobiDB-lite"/>
    </source>
</evidence>
<dbReference type="Pfam" id="PF02656">
    <property type="entry name" value="DUF202"/>
    <property type="match status" value="1"/>
</dbReference>
<feature type="domain" description="DUF202" evidence="7">
    <location>
        <begin position="75"/>
        <end position="142"/>
    </location>
</feature>
<evidence type="ECO:0000313" key="8">
    <source>
        <dbReference type="EMBL" id="CAF9943849.1"/>
    </source>
</evidence>
<protein>
    <recommendedName>
        <fullName evidence="7">DUF202 domain-containing protein</fullName>
    </recommendedName>
</protein>
<dbReference type="Proteomes" id="UP000664203">
    <property type="component" value="Unassembled WGS sequence"/>
</dbReference>
<keyword evidence="9" id="KW-1185">Reference proteome</keyword>
<feature type="compositionally biased region" description="Polar residues" evidence="5">
    <location>
        <begin position="35"/>
        <end position="44"/>
    </location>
</feature>
<comment type="caution">
    <text evidence="8">The sequence shown here is derived from an EMBL/GenBank/DDBJ whole genome shotgun (WGS) entry which is preliminary data.</text>
</comment>
<evidence type="ECO:0000256" key="6">
    <source>
        <dbReference type="SAM" id="Phobius"/>
    </source>
</evidence>
<comment type="subcellular location">
    <subcellularLocation>
        <location evidence="1">Endomembrane system</location>
        <topology evidence="1">Multi-pass membrane protein</topology>
    </subcellularLocation>
</comment>
<dbReference type="EMBL" id="CAJPDR010001354">
    <property type="protein sequence ID" value="CAF9943849.1"/>
    <property type="molecule type" value="Genomic_DNA"/>
</dbReference>
<feature type="non-terminal residue" evidence="8">
    <location>
        <position position="1"/>
    </location>
</feature>
<proteinExistence type="predicted"/>
<feature type="transmembrane region" description="Helical" evidence="6">
    <location>
        <begin position="158"/>
        <end position="176"/>
    </location>
</feature>
<dbReference type="PANTHER" id="PTHR34187:SF1">
    <property type="entry name" value="DUF202 DOMAIN-CONTAINING PROTEIN"/>
    <property type="match status" value="1"/>
</dbReference>
<feature type="compositionally biased region" description="Basic residues" evidence="5">
    <location>
        <begin position="1"/>
        <end position="14"/>
    </location>
</feature>
<sequence>KFTRVGGTRHKPGRRGRDSDLTSTSTSTAPERAAQNATESPTNAINTSHIKRLQEWWSHSVPLNLERGAPGGDPRDYLALERTFLSWFRTSGALITFGVTISQLFILKDVDPKKGKILGAIMTCGGIIVLLLGCVRYFKQQRLLTQGKALSGGWHHQILIITLLLILITLFVVVIVDR</sequence>
<feature type="transmembrane region" description="Helical" evidence="6">
    <location>
        <begin position="84"/>
        <end position="105"/>
    </location>
</feature>
<dbReference type="InterPro" id="IPR052053">
    <property type="entry name" value="IM_YidH-like"/>
</dbReference>
<gene>
    <name evidence="8" type="ORF">ALECFALPRED_001512</name>
</gene>
<accession>A0A8H3PLG5</accession>
<reference evidence="8" key="1">
    <citation type="submission" date="2021-03" db="EMBL/GenBank/DDBJ databases">
        <authorList>
            <person name="Tagirdzhanova G."/>
        </authorList>
    </citation>
    <scope>NUCLEOTIDE SEQUENCE</scope>
</reference>
<dbReference type="PANTHER" id="PTHR34187">
    <property type="entry name" value="FGR18P"/>
    <property type="match status" value="1"/>
</dbReference>
<keyword evidence="4 6" id="KW-0472">Membrane</keyword>